<sequence length="124" mass="14421">MKASVPFFADRHLGEAKTRRIIEVYQSISHSKLPSIFYKFPLKLPPQLPTHQPGKCTNSIFIFTNQESKCCNSTSQNNNQFRLATNSKKKNRSKKCIKYPKSSRRSFKKFTKTQPFVTLLMFQV</sequence>
<proteinExistence type="predicted"/>
<name>A0ABP0XSF5_9ROSI</name>
<accession>A0ABP0XSF5</accession>
<keyword evidence="2" id="KW-1185">Reference proteome</keyword>
<gene>
    <name evidence="1" type="ORF">CITCOLO1_LOCUS1266</name>
</gene>
<organism evidence="1 2">
    <name type="scientific">Citrullus colocynthis</name>
    <name type="common">colocynth</name>
    <dbReference type="NCBI Taxonomy" id="252529"/>
    <lineage>
        <taxon>Eukaryota</taxon>
        <taxon>Viridiplantae</taxon>
        <taxon>Streptophyta</taxon>
        <taxon>Embryophyta</taxon>
        <taxon>Tracheophyta</taxon>
        <taxon>Spermatophyta</taxon>
        <taxon>Magnoliopsida</taxon>
        <taxon>eudicotyledons</taxon>
        <taxon>Gunneridae</taxon>
        <taxon>Pentapetalae</taxon>
        <taxon>rosids</taxon>
        <taxon>fabids</taxon>
        <taxon>Cucurbitales</taxon>
        <taxon>Cucurbitaceae</taxon>
        <taxon>Benincaseae</taxon>
        <taxon>Citrullus</taxon>
    </lineage>
</organism>
<protein>
    <submittedName>
        <fullName evidence="1">Uncharacterized protein</fullName>
    </submittedName>
</protein>
<evidence type="ECO:0000313" key="1">
    <source>
        <dbReference type="EMBL" id="CAK9309683.1"/>
    </source>
</evidence>
<evidence type="ECO:0000313" key="2">
    <source>
        <dbReference type="Proteomes" id="UP001642487"/>
    </source>
</evidence>
<dbReference type="EMBL" id="OZ021735">
    <property type="protein sequence ID" value="CAK9309683.1"/>
    <property type="molecule type" value="Genomic_DNA"/>
</dbReference>
<dbReference type="Proteomes" id="UP001642487">
    <property type="component" value="Chromosome 1"/>
</dbReference>
<reference evidence="1 2" key="1">
    <citation type="submission" date="2024-03" db="EMBL/GenBank/DDBJ databases">
        <authorList>
            <person name="Gkanogiannis A."/>
            <person name="Becerra Lopez-Lavalle L."/>
        </authorList>
    </citation>
    <scope>NUCLEOTIDE SEQUENCE [LARGE SCALE GENOMIC DNA]</scope>
</reference>